<feature type="transmembrane region" description="Helical" evidence="1">
    <location>
        <begin position="95"/>
        <end position="128"/>
    </location>
</feature>
<feature type="transmembrane region" description="Helical" evidence="1">
    <location>
        <begin position="272"/>
        <end position="293"/>
    </location>
</feature>
<gene>
    <name evidence="2" type="ORF">MBLL_00877</name>
</gene>
<feature type="transmembrane region" description="Helical" evidence="1">
    <location>
        <begin position="25"/>
        <end position="44"/>
    </location>
</feature>
<sequence>MRSDPASIPVSRQSPGGASRPFVPGAWGASSILVFLVVVLTLSIRAGQLLNDPDSQWHMAIGRWIVAHRTVPWTDLFSHTFAGSPWIAKEWASQVLFYGAYAVAGWWGVCMLTILVVAGSLAGLHLWLQRRVSATAALLAITAVFVVLAPHLLARPHILTVPVLLVWMTGLVAALERGRAPSFWLIPVMVAWANLHGSYPIGLVIAGILAGEGVLSGSRSEWIGRALRWARFLALATVASCLTPYGYAPFLVNLGLFNSGESLPFIDEWQPLGLNGAGILAVAMFIGSIVVLLTAPRKTLFRLGVVTLLGVMMIRHARFADLFVLAAPILVAGPAMARFPALRGAPTIAASRGLGLIILACTVAAITMAALVSPRPSEAMTPQAALEAARARGLTGPVYNDYDFGGFLIRSGVPTFIDGRSDQLFLGGFMNGLDRALAASEPERFAALLARYSVTWALVRREGRSADQLRRLEGWRLLHEDETAAVYHQAGDAPAAR</sequence>
<name>A0A679JK58_9HYPH</name>
<dbReference type="EMBL" id="LR743510">
    <property type="protein sequence ID" value="CAA2137897.1"/>
    <property type="molecule type" value="Genomic_DNA"/>
</dbReference>
<keyword evidence="1" id="KW-0812">Transmembrane</keyword>
<proteinExistence type="predicted"/>
<feature type="transmembrane region" description="Helical" evidence="1">
    <location>
        <begin position="229"/>
        <end position="252"/>
    </location>
</feature>
<keyword evidence="2" id="KW-0614">Plasmid</keyword>
<protein>
    <recommendedName>
        <fullName evidence="3">Glycosyltransferase RgtA/B/C/D-like domain-containing protein</fullName>
    </recommendedName>
</protein>
<dbReference type="RefSeq" id="WP_339159508.1">
    <property type="nucleotide sequence ID" value="NZ_LR743510.1"/>
</dbReference>
<dbReference type="AlphaFoldDB" id="A0A679JK58"/>
<evidence type="ECO:0000313" key="2">
    <source>
        <dbReference type="EMBL" id="CAA2137897.1"/>
    </source>
</evidence>
<accession>A0A679JK58</accession>
<feature type="transmembrane region" description="Helical" evidence="1">
    <location>
        <begin position="134"/>
        <end position="153"/>
    </location>
</feature>
<feature type="transmembrane region" description="Helical" evidence="1">
    <location>
        <begin position="353"/>
        <end position="372"/>
    </location>
</feature>
<geneLocation type="plasmid" evidence="2">
    <name>1</name>
</geneLocation>
<feature type="transmembrane region" description="Helical" evidence="1">
    <location>
        <begin position="323"/>
        <end position="341"/>
    </location>
</feature>
<reference evidence="2" key="1">
    <citation type="submission" date="2019-12" db="EMBL/GenBank/DDBJ databases">
        <authorList>
            <person name="Cremers G."/>
        </authorList>
    </citation>
    <scope>NUCLEOTIDE SEQUENCE</scope>
    <source>
        <strain evidence="2">Mbul2</strain>
        <plasmid evidence="2">1</plasmid>
    </source>
</reference>
<keyword evidence="1" id="KW-0472">Membrane</keyword>
<organism evidence="2">
    <name type="scientific">Methylobacterium bullatum</name>
    <dbReference type="NCBI Taxonomy" id="570505"/>
    <lineage>
        <taxon>Bacteria</taxon>
        <taxon>Pseudomonadati</taxon>
        <taxon>Pseudomonadota</taxon>
        <taxon>Alphaproteobacteria</taxon>
        <taxon>Hyphomicrobiales</taxon>
        <taxon>Methylobacteriaceae</taxon>
        <taxon>Methylobacterium</taxon>
    </lineage>
</organism>
<feature type="transmembrane region" description="Helical" evidence="1">
    <location>
        <begin position="300"/>
        <end position="317"/>
    </location>
</feature>
<evidence type="ECO:0000256" key="1">
    <source>
        <dbReference type="SAM" id="Phobius"/>
    </source>
</evidence>
<evidence type="ECO:0008006" key="3">
    <source>
        <dbReference type="Google" id="ProtNLM"/>
    </source>
</evidence>
<feature type="transmembrane region" description="Helical" evidence="1">
    <location>
        <begin position="195"/>
        <end position="217"/>
    </location>
</feature>
<feature type="transmembrane region" description="Helical" evidence="1">
    <location>
        <begin position="158"/>
        <end position="175"/>
    </location>
</feature>
<keyword evidence="1" id="KW-1133">Transmembrane helix</keyword>